<keyword evidence="6 9" id="KW-0732">Signal</keyword>
<feature type="signal peptide" evidence="9">
    <location>
        <begin position="1"/>
        <end position="15"/>
    </location>
</feature>
<dbReference type="Proteomes" id="UP001168821">
    <property type="component" value="Unassembled WGS sequence"/>
</dbReference>
<dbReference type="PANTHER" id="PTHR12738:SF0">
    <property type="entry name" value="NEUROENDOCRINE PROTEIN 7B2"/>
    <property type="match status" value="1"/>
</dbReference>
<comment type="subcellular location">
    <subcellularLocation>
        <location evidence="1">Secreted</location>
    </subcellularLocation>
</comment>
<dbReference type="EMBL" id="JALNTZ010000003">
    <property type="protein sequence ID" value="KAJ3657522.1"/>
    <property type="molecule type" value="Genomic_DNA"/>
</dbReference>
<evidence type="ECO:0000256" key="9">
    <source>
        <dbReference type="SAM" id="SignalP"/>
    </source>
</evidence>
<comment type="similarity">
    <text evidence="2">Belongs to the 7B2 family.</text>
</comment>
<dbReference type="Pfam" id="PF05281">
    <property type="entry name" value="Secretogranin_V"/>
    <property type="match status" value="1"/>
</dbReference>
<dbReference type="AlphaFoldDB" id="A0AA38INK9"/>
<dbReference type="InterPro" id="IPR007945">
    <property type="entry name" value="Secretogranin_V"/>
</dbReference>
<dbReference type="GO" id="GO:0030234">
    <property type="term" value="F:enzyme regulator activity"/>
    <property type="evidence" value="ECO:0007669"/>
    <property type="project" value="TreeGrafter"/>
</dbReference>
<evidence type="ECO:0000256" key="7">
    <source>
        <dbReference type="ARBA" id="ARBA00023157"/>
    </source>
</evidence>
<evidence type="ECO:0000256" key="3">
    <source>
        <dbReference type="ARBA" id="ARBA00019589"/>
    </source>
</evidence>
<keyword evidence="12" id="KW-1185">Reference proteome</keyword>
<keyword evidence="8" id="KW-0143">Chaperone</keyword>
<accession>A0AA38INK9</accession>
<organism evidence="10 12">
    <name type="scientific">Zophobas morio</name>
    <dbReference type="NCBI Taxonomy" id="2755281"/>
    <lineage>
        <taxon>Eukaryota</taxon>
        <taxon>Metazoa</taxon>
        <taxon>Ecdysozoa</taxon>
        <taxon>Arthropoda</taxon>
        <taxon>Hexapoda</taxon>
        <taxon>Insecta</taxon>
        <taxon>Pterygota</taxon>
        <taxon>Neoptera</taxon>
        <taxon>Endopterygota</taxon>
        <taxon>Coleoptera</taxon>
        <taxon>Polyphaga</taxon>
        <taxon>Cucujiformia</taxon>
        <taxon>Tenebrionidae</taxon>
        <taxon>Zophobas</taxon>
    </lineage>
</organism>
<gene>
    <name evidence="10" type="ORF">Zmor_009097</name>
    <name evidence="11" type="ORF">Zmor_009318</name>
</gene>
<dbReference type="EMBL" id="JALNTZ010000003">
    <property type="protein sequence ID" value="KAJ3657281.1"/>
    <property type="molecule type" value="Genomic_DNA"/>
</dbReference>
<evidence type="ECO:0000256" key="8">
    <source>
        <dbReference type="ARBA" id="ARBA00023186"/>
    </source>
</evidence>
<evidence type="ECO:0000313" key="11">
    <source>
        <dbReference type="EMBL" id="KAJ3657522.1"/>
    </source>
</evidence>
<evidence type="ECO:0000256" key="2">
    <source>
        <dbReference type="ARBA" id="ARBA00006348"/>
    </source>
</evidence>
<dbReference type="GO" id="GO:0005576">
    <property type="term" value="C:extracellular region"/>
    <property type="evidence" value="ECO:0007669"/>
    <property type="project" value="UniProtKB-SubCell"/>
</dbReference>
<keyword evidence="7" id="KW-1015">Disulfide bond</keyword>
<name>A0AA38INK9_9CUCU</name>
<comment type="caution">
    <text evidence="10">The sequence shown here is derived from an EMBL/GenBank/DDBJ whole genome shotgun (WGS) entry which is preliminary data.</text>
</comment>
<evidence type="ECO:0000256" key="4">
    <source>
        <dbReference type="ARBA" id="ARBA00022448"/>
    </source>
</evidence>
<sequence>MILAIILWSVTATFGYIPDGKDNFMSGVFLREIVSRMGKDLPDLAYMDFPDTRLPLGVRSLSRDMEEEPLFPLDYDTLGEPNIHPSIRDQEFLEHSSLYGSQFMSGGAGEGKQRLRPQGSLKNIQEVKSDSTLPAYCNPPNPCPVGYTAEQGCIEDFENTASYSRRYQGAQDCMCDTEHMFECPSPNPGDSMVDDSLDGFNDLEFNRFLQHTMQMNPGLQHKNLVAKKYHQDRKSVRSNPFLHGERLPVAAKKGNNVVF</sequence>
<feature type="chain" id="PRO_5041589050" description="Neuroendocrine protein 7B2" evidence="9">
    <location>
        <begin position="16"/>
        <end position="259"/>
    </location>
</feature>
<dbReference type="GO" id="GO:0030141">
    <property type="term" value="C:secretory granule"/>
    <property type="evidence" value="ECO:0007669"/>
    <property type="project" value="InterPro"/>
</dbReference>
<evidence type="ECO:0000256" key="1">
    <source>
        <dbReference type="ARBA" id="ARBA00004613"/>
    </source>
</evidence>
<keyword evidence="4" id="KW-0813">Transport</keyword>
<evidence type="ECO:0000313" key="12">
    <source>
        <dbReference type="Proteomes" id="UP001168821"/>
    </source>
</evidence>
<evidence type="ECO:0000256" key="6">
    <source>
        <dbReference type="ARBA" id="ARBA00022729"/>
    </source>
</evidence>
<keyword evidence="5" id="KW-0964">Secreted</keyword>
<reference evidence="10" key="1">
    <citation type="journal article" date="2023" name="G3 (Bethesda)">
        <title>Whole genome assemblies of Zophobas morio and Tenebrio molitor.</title>
        <authorList>
            <person name="Kaur S."/>
            <person name="Stinson S.A."/>
            <person name="diCenzo G.C."/>
        </authorList>
    </citation>
    <scope>NUCLEOTIDE SEQUENCE</scope>
    <source>
        <strain evidence="10">QUZm001</strain>
    </source>
</reference>
<evidence type="ECO:0000313" key="10">
    <source>
        <dbReference type="EMBL" id="KAJ3657281.1"/>
    </source>
</evidence>
<dbReference type="GO" id="GO:0046883">
    <property type="term" value="P:regulation of hormone secretion"/>
    <property type="evidence" value="ECO:0007669"/>
    <property type="project" value="TreeGrafter"/>
</dbReference>
<evidence type="ECO:0000256" key="5">
    <source>
        <dbReference type="ARBA" id="ARBA00022525"/>
    </source>
</evidence>
<dbReference type="PANTHER" id="PTHR12738">
    <property type="entry name" value="NEUROENDOCRINE PROTEIN 7B2"/>
    <property type="match status" value="1"/>
</dbReference>
<proteinExistence type="inferred from homology"/>
<dbReference type="GO" id="GO:0007218">
    <property type="term" value="P:neuropeptide signaling pathway"/>
    <property type="evidence" value="ECO:0007669"/>
    <property type="project" value="InterPro"/>
</dbReference>
<protein>
    <recommendedName>
        <fullName evidence="3">Neuroendocrine protein 7B2</fullName>
    </recommendedName>
</protein>